<evidence type="ECO:0000259" key="6">
    <source>
        <dbReference type="Pfam" id="PF07980"/>
    </source>
</evidence>
<dbReference type="SUPFAM" id="SSF48452">
    <property type="entry name" value="TPR-like"/>
    <property type="match status" value="1"/>
</dbReference>
<evidence type="ECO:0000256" key="1">
    <source>
        <dbReference type="ARBA" id="ARBA00004442"/>
    </source>
</evidence>
<dbReference type="PROSITE" id="PS51257">
    <property type="entry name" value="PROKAR_LIPOPROTEIN"/>
    <property type="match status" value="1"/>
</dbReference>
<name>A0A1I3HAF3_9SPHI</name>
<dbReference type="AlphaFoldDB" id="A0A1I3HAF3"/>
<reference evidence="8 9" key="1">
    <citation type="submission" date="2016-10" db="EMBL/GenBank/DDBJ databases">
        <authorList>
            <person name="de Groot N.N."/>
        </authorList>
    </citation>
    <scope>NUCLEOTIDE SEQUENCE [LARGE SCALE GENOMIC DNA]</scope>
    <source>
        <strain evidence="8 9">RK1</strain>
    </source>
</reference>
<evidence type="ECO:0000256" key="3">
    <source>
        <dbReference type="ARBA" id="ARBA00022729"/>
    </source>
</evidence>
<dbReference type="Proteomes" id="UP000198670">
    <property type="component" value="Unassembled WGS sequence"/>
</dbReference>
<dbReference type="EMBL" id="FOQO01000003">
    <property type="protein sequence ID" value="SFI32599.1"/>
    <property type="molecule type" value="Genomic_DNA"/>
</dbReference>
<feature type="domain" description="RagB/SusD" evidence="6">
    <location>
        <begin position="275"/>
        <end position="596"/>
    </location>
</feature>
<keyword evidence="5" id="KW-0998">Cell outer membrane</keyword>
<evidence type="ECO:0000256" key="4">
    <source>
        <dbReference type="ARBA" id="ARBA00023136"/>
    </source>
</evidence>
<dbReference type="RefSeq" id="WP_090626062.1">
    <property type="nucleotide sequence ID" value="NZ_FOQO01000003.1"/>
</dbReference>
<evidence type="ECO:0000259" key="7">
    <source>
        <dbReference type="Pfam" id="PF14322"/>
    </source>
</evidence>
<organism evidence="8 9">
    <name type="scientific">Parapedobacter indicus</name>
    <dbReference type="NCBI Taxonomy" id="1477437"/>
    <lineage>
        <taxon>Bacteria</taxon>
        <taxon>Pseudomonadati</taxon>
        <taxon>Bacteroidota</taxon>
        <taxon>Sphingobacteriia</taxon>
        <taxon>Sphingobacteriales</taxon>
        <taxon>Sphingobacteriaceae</taxon>
        <taxon>Parapedobacter</taxon>
    </lineage>
</organism>
<gene>
    <name evidence="8" type="ORF">SAMN05444682_103280</name>
</gene>
<accession>A0A1I3HAF3</accession>
<keyword evidence="3" id="KW-0732">Signal</keyword>
<dbReference type="GO" id="GO:0009279">
    <property type="term" value="C:cell outer membrane"/>
    <property type="evidence" value="ECO:0007669"/>
    <property type="project" value="UniProtKB-SubCell"/>
</dbReference>
<dbReference type="InterPro" id="IPR012944">
    <property type="entry name" value="SusD_RagB_dom"/>
</dbReference>
<proteinExistence type="inferred from homology"/>
<evidence type="ECO:0000313" key="8">
    <source>
        <dbReference type="EMBL" id="SFI32599.1"/>
    </source>
</evidence>
<evidence type="ECO:0000256" key="2">
    <source>
        <dbReference type="ARBA" id="ARBA00006275"/>
    </source>
</evidence>
<dbReference type="InterPro" id="IPR033985">
    <property type="entry name" value="SusD-like_N"/>
</dbReference>
<dbReference type="Pfam" id="PF07980">
    <property type="entry name" value="SusD_RagB"/>
    <property type="match status" value="1"/>
</dbReference>
<evidence type="ECO:0000256" key="5">
    <source>
        <dbReference type="ARBA" id="ARBA00023237"/>
    </source>
</evidence>
<keyword evidence="4" id="KW-0472">Membrane</keyword>
<comment type="similarity">
    <text evidence="2">Belongs to the SusD family.</text>
</comment>
<dbReference type="Gene3D" id="1.25.40.390">
    <property type="match status" value="1"/>
</dbReference>
<evidence type="ECO:0000313" key="9">
    <source>
        <dbReference type="Proteomes" id="UP000198670"/>
    </source>
</evidence>
<protein>
    <submittedName>
        <fullName evidence="8">Starch-binding associating with outer membrane</fullName>
    </submittedName>
</protein>
<feature type="domain" description="SusD-like N-terminal" evidence="7">
    <location>
        <begin position="103"/>
        <end position="230"/>
    </location>
</feature>
<dbReference type="OrthoDB" id="9792139at2"/>
<sequence length="597" mass="66133">MKLTNHILKMLFCTILSVTLSCGDAFLERAPKGALFSENLATEQGVNGLLIGTYSLLNNGGTTGSGWQSGKWIFGGVTSDDAHTGTEAGALQPVPQYESYSYNSATPGLNSRWRVLYAGVQRANDVLRVLEVALADQAISEGAAAQVRAEARFLRGVYHLEAILMWRNIPFVDETVSAATGNYYVSNTESAWPKIEADFAYAADQLTDTKSEVGRANKWAAKSFLVKAYLFQYKYQDAKLLLDDIIQNGVTSNGLKYDLNTHYFDNFKPSTKNGPEQVFAVMHSVNDGAGGERGNTPSGDGHAGPYGGPFPSYGFYQPSFSLVNSYKTDAATGLPLIDSFNDEDVTHDLGIPSSAPFQPYSGTLDSRLDWIVGRRGIPFLDWGVNPGMSWVRQQSVGGPYLHMKNANPKSEPEARENNSSANTYNMIRFADVLLWAAEVEVELGNLAEAEAYVNRVRARAANPAGWVKKYINDSQPERGFSNTPAANYKVGLYAGHFEARGKEFAREAVRFERKLELAMEHHRFFDLQRYDQGTGYMADLLNAYIQHEIGIPDYNFYYMQSAHFTKGRNEIYPIPLEQIDLSVVNGQPTLQQNPNYN</sequence>
<comment type="subcellular location">
    <subcellularLocation>
        <location evidence="1">Cell outer membrane</location>
    </subcellularLocation>
</comment>
<dbReference type="InterPro" id="IPR011990">
    <property type="entry name" value="TPR-like_helical_dom_sf"/>
</dbReference>
<dbReference type="Pfam" id="PF14322">
    <property type="entry name" value="SusD-like_3"/>
    <property type="match status" value="1"/>
</dbReference>
<keyword evidence="9" id="KW-1185">Reference proteome</keyword>
<dbReference type="STRING" id="1477437.SAMN05444682_103280"/>